<keyword evidence="2" id="KW-0378">Hydrolase</keyword>
<dbReference type="RefSeq" id="WP_268940731.1">
    <property type="nucleotide sequence ID" value="NZ_JAPTYD010000003.1"/>
</dbReference>
<protein>
    <submittedName>
        <fullName evidence="5">Carboxyltransferase domain-containing protein</fullName>
    </submittedName>
</protein>
<dbReference type="Pfam" id="PF02682">
    <property type="entry name" value="CT_C_D"/>
    <property type="match status" value="1"/>
</dbReference>
<evidence type="ECO:0000313" key="5">
    <source>
        <dbReference type="EMBL" id="MCZ0960729.1"/>
    </source>
</evidence>
<dbReference type="PANTHER" id="PTHR34698">
    <property type="entry name" value="5-OXOPROLINASE SUBUNIT B"/>
    <property type="match status" value="1"/>
</dbReference>
<organism evidence="5 6">
    <name type="scientific">Paracoccus benzoatiresistens</name>
    <dbReference type="NCBI Taxonomy" id="2997341"/>
    <lineage>
        <taxon>Bacteria</taxon>
        <taxon>Pseudomonadati</taxon>
        <taxon>Pseudomonadota</taxon>
        <taxon>Alphaproteobacteria</taxon>
        <taxon>Rhodobacterales</taxon>
        <taxon>Paracoccaceae</taxon>
        <taxon>Paracoccus</taxon>
    </lineage>
</organism>
<keyword evidence="3" id="KW-0067">ATP-binding</keyword>
<accession>A0ABT4J1F5</accession>
<dbReference type="Gene3D" id="2.40.100.10">
    <property type="entry name" value="Cyclophilin-like"/>
    <property type="match status" value="1"/>
</dbReference>
<dbReference type="EMBL" id="JAPTYD010000003">
    <property type="protein sequence ID" value="MCZ0960729.1"/>
    <property type="molecule type" value="Genomic_DNA"/>
</dbReference>
<comment type="caution">
    <text evidence="5">The sequence shown here is derived from an EMBL/GenBank/DDBJ whole genome shotgun (WGS) entry which is preliminary data.</text>
</comment>
<proteinExistence type="predicted"/>
<dbReference type="Proteomes" id="UP001149822">
    <property type="component" value="Unassembled WGS sequence"/>
</dbReference>
<feature type="domain" description="Carboxyltransferase" evidence="4">
    <location>
        <begin position="2"/>
        <end position="153"/>
    </location>
</feature>
<dbReference type="SMART" id="SM00796">
    <property type="entry name" value="AHS1"/>
    <property type="match status" value="1"/>
</dbReference>
<keyword evidence="1" id="KW-0547">Nucleotide-binding</keyword>
<evidence type="ECO:0000256" key="2">
    <source>
        <dbReference type="ARBA" id="ARBA00022801"/>
    </source>
</evidence>
<dbReference type="SUPFAM" id="SSF50891">
    <property type="entry name" value="Cyclophilin-like"/>
    <property type="match status" value="1"/>
</dbReference>
<keyword evidence="6" id="KW-1185">Reference proteome</keyword>
<dbReference type="PANTHER" id="PTHR34698:SF2">
    <property type="entry name" value="5-OXOPROLINASE SUBUNIT B"/>
    <property type="match status" value="1"/>
</dbReference>
<sequence length="153" mass="16008">MPAYAAILIRFDPLACDHAAAERAARQLLDQGPGANAASTLREVLVCYDGDLAPDLARVAQATGLGPQEVVAAHLSGQYEVVMYGFAPGYAYLAGVPDAIRMPRKPAPVRGVPAGSVLVAAGQCLVSTLAMPTGWWIIGRSPTRILTDRPGRA</sequence>
<gene>
    <name evidence="5" type="ORF">OU682_03735</name>
</gene>
<evidence type="ECO:0000256" key="1">
    <source>
        <dbReference type="ARBA" id="ARBA00022741"/>
    </source>
</evidence>
<reference evidence="5" key="1">
    <citation type="submission" date="2022-12" db="EMBL/GenBank/DDBJ databases">
        <title>Paracoccus sp. EF6 isolated from a lake water.</title>
        <authorList>
            <person name="Liu H."/>
        </authorList>
    </citation>
    <scope>NUCLEOTIDE SEQUENCE</scope>
    <source>
        <strain evidence="5">EF6</strain>
    </source>
</reference>
<evidence type="ECO:0000259" key="4">
    <source>
        <dbReference type="SMART" id="SM00796"/>
    </source>
</evidence>
<evidence type="ECO:0000256" key="3">
    <source>
        <dbReference type="ARBA" id="ARBA00022840"/>
    </source>
</evidence>
<dbReference type="InterPro" id="IPR010016">
    <property type="entry name" value="PxpB"/>
</dbReference>
<dbReference type="InterPro" id="IPR029000">
    <property type="entry name" value="Cyclophilin-like_dom_sf"/>
</dbReference>
<evidence type="ECO:0000313" key="6">
    <source>
        <dbReference type="Proteomes" id="UP001149822"/>
    </source>
</evidence>
<name>A0ABT4J1F5_9RHOB</name>
<dbReference type="InterPro" id="IPR003833">
    <property type="entry name" value="CT_C_D"/>
</dbReference>